<sequence>MGSSGALKVLYNACRCCQRQTFDFDCSSLRGLGSRAGRVATLLPFLLQKLRFLARFDGFFSQDLKKVRNLVPKIGELIANSWNQTFLIASSEEHSLSIEEEEMLAVRSSDPGLAGLVPVSSLSVRREVAKGSSWKSTVSA</sequence>
<evidence type="ECO:0000313" key="2">
    <source>
        <dbReference type="Proteomes" id="UP000008311"/>
    </source>
</evidence>
<dbReference type="EMBL" id="EQ979048">
    <property type="protein sequence ID" value="EEF25728.1"/>
    <property type="molecule type" value="Genomic_DNA"/>
</dbReference>
<gene>
    <name evidence="1" type="ORF">RCOM_2148730</name>
</gene>
<organism evidence="1 2">
    <name type="scientific">Ricinus communis</name>
    <name type="common">Castor bean</name>
    <dbReference type="NCBI Taxonomy" id="3988"/>
    <lineage>
        <taxon>Eukaryota</taxon>
        <taxon>Viridiplantae</taxon>
        <taxon>Streptophyta</taxon>
        <taxon>Embryophyta</taxon>
        <taxon>Tracheophyta</taxon>
        <taxon>Spermatophyta</taxon>
        <taxon>Magnoliopsida</taxon>
        <taxon>eudicotyledons</taxon>
        <taxon>Gunneridae</taxon>
        <taxon>Pentapetalae</taxon>
        <taxon>rosids</taxon>
        <taxon>fabids</taxon>
        <taxon>Malpighiales</taxon>
        <taxon>Euphorbiaceae</taxon>
        <taxon>Acalyphoideae</taxon>
        <taxon>Acalypheae</taxon>
        <taxon>Ricinus</taxon>
    </lineage>
</organism>
<protein>
    <submittedName>
        <fullName evidence="1">Uncharacterized protein</fullName>
    </submittedName>
</protein>
<keyword evidence="2" id="KW-1185">Reference proteome</keyword>
<dbReference type="Proteomes" id="UP000008311">
    <property type="component" value="Unassembled WGS sequence"/>
</dbReference>
<dbReference type="InParanoid" id="B9TEI6"/>
<evidence type="ECO:0000313" key="1">
    <source>
        <dbReference type="EMBL" id="EEF25728.1"/>
    </source>
</evidence>
<accession>B9TEI6</accession>
<dbReference type="AlphaFoldDB" id="B9TEI6"/>
<proteinExistence type="predicted"/>
<name>B9TEI6_RICCO</name>
<reference evidence="2" key="1">
    <citation type="journal article" date="2010" name="Nat. Biotechnol.">
        <title>Draft genome sequence of the oilseed species Ricinus communis.</title>
        <authorList>
            <person name="Chan A.P."/>
            <person name="Crabtree J."/>
            <person name="Zhao Q."/>
            <person name="Lorenzi H."/>
            <person name="Orvis J."/>
            <person name="Puiu D."/>
            <person name="Melake-Berhan A."/>
            <person name="Jones K.M."/>
            <person name="Redman J."/>
            <person name="Chen G."/>
            <person name="Cahoon E.B."/>
            <person name="Gedil M."/>
            <person name="Stanke M."/>
            <person name="Haas B.J."/>
            <person name="Wortman J.R."/>
            <person name="Fraser-Liggett C.M."/>
            <person name="Ravel J."/>
            <person name="Rabinowicz P.D."/>
        </authorList>
    </citation>
    <scope>NUCLEOTIDE SEQUENCE [LARGE SCALE GENOMIC DNA]</scope>
    <source>
        <strain evidence="2">cv. Hale</strain>
    </source>
</reference>